<dbReference type="InterPro" id="IPR004383">
    <property type="entry name" value="rRNA_lsu_MTrfase_RlmN/Cfr"/>
</dbReference>
<keyword evidence="12" id="KW-1015">Disulfide bond</keyword>
<dbReference type="GO" id="GO:0008173">
    <property type="term" value="F:RNA methyltransferase activity"/>
    <property type="evidence" value="ECO:0007669"/>
    <property type="project" value="InterPro"/>
</dbReference>
<comment type="similarity">
    <text evidence="3">Belongs to the radical SAM superfamily. RlmN family.</text>
</comment>
<keyword evidence="7" id="KW-0808">Transferase</keyword>
<dbReference type="GO" id="GO:0051539">
    <property type="term" value="F:4 iron, 4 sulfur cluster binding"/>
    <property type="evidence" value="ECO:0007669"/>
    <property type="project" value="UniProtKB-KW"/>
</dbReference>
<dbReference type="SFLD" id="SFLDS00029">
    <property type="entry name" value="Radical_SAM"/>
    <property type="match status" value="1"/>
</dbReference>
<gene>
    <name evidence="14" type="ORF">RJN63_27825</name>
</gene>
<dbReference type="GO" id="GO:0070475">
    <property type="term" value="P:rRNA base methylation"/>
    <property type="evidence" value="ECO:0007669"/>
    <property type="project" value="TreeGrafter"/>
</dbReference>
<dbReference type="InterPro" id="IPR040072">
    <property type="entry name" value="Methyltransferase_A"/>
</dbReference>
<keyword evidence="8" id="KW-0949">S-adenosyl-L-methionine</keyword>
<evidence type="ECO:0000256" key="1">
    <source>
        <dbReference type="ARBA" id="ARBA00001966"/>
    </source>
</evidence>
<dbReference type="PANTHER" id="PTHR30544">
    <property type="entry name" value="23S RRNA METHYLTRANSFERASE"/>
    <property type="match status" value="1"/>
</dbReference>
<evidence type="ECO:0000256" key="2">
    <source>
        <dbReference type="ARBA" id="ARBA00004496"/>
    </source>
</evidence>
<reference evidence="14" key="1">
    <citation type="submission" date="2023-02" db="EMBL/GenBank/DDBJ databases">
        <title>Description of Herbaspirillum huttiense subsp. nephrolepsisexaltata and Herbaspirillum huttiense subsp. lycopersicon.</title>
        <authorList>
            <person name="Poudel M."/>
            <person name="Sharma A."/>
            <person name="Goss E."/>
            <person name="Tapia J.H."/>
            <person name="Harmon C.M."/>
            <person name="Jones J.B."/>
        </authorList>
    </citation>
    <scope>NUCLEOTIDE SEQUENCE</scope>
    <source>
        <strain evidence="14">NC40101</strain>
    </source>
</reference>
<dbReference type="AlphaFoldDB" id="A0AAE4GGC5"/>
<dbReference type="GO" id="GO:0030488">
    <property type="term" value="P:tRNA methylation"/>
    <property type="evidence" value="ECO:0007669"/>
    <property type="project" value="TreeGrafter"/>
</dbReference>
<dbReference type="EMBL" id="JAVRAA010000025">
    <property type="protein sequence ID" value="MDT0340670.1"/>
    <property type="molecule type" value="Genomic_DNA"/>
</dbReference>
<keyword evidence="5" id="KW-0963">Cytoplasm</keyword>
<name>A0AAE4GGC5_9BURK</name>
<dbReference type="SUPFAM" id="SSF102114">
    <property type="entry name" value="Radical SAM enzymes"/>
    <property type="match status" value="1"/>
</dbReference>
<dbReference type="InterPro" id="IPR007197">
    <property type="entry name" value="rSAM"/>
</dbReference>
<keyword evidence="6" id="KW-0489">Methyltransferase</keyword>
<evidence type="ECO:0000256" key="11">
    <source>
        <dbReference type="ARBA" id="ARBA00023014"/>
    </source>
</evidence>
<dbReference type="Gene3D" id="3.20.20.70">
    <property type="entry name" value="Aldolase class I"/>
    <property type="match status" value="1"/>
</dbReference>
<evidence type="ECO:0000256" key="3">
    <source>
        <dbReference type="ARBA" id="ARBA00007544"/>
    </source>
</evidence>
<dbReference type="RefSeq" id="WP_310838973.1">
    <property type="nucleotide sequence ID" value="NZ_JAVLSM010000024.1"/>
</dbReference>
<protein>
    <submittedName>
        <fullName evidence="14">Radical SAM protein</fullName>
    </submittedName>
</protein>
<dbReference type="InterPro" id="IPR058240">
    <property type="entry name" value="rSAM_sf"/>
</dbReference>
<dbReference type="PROSITE" id="PS51918">
    <property type="entry name" value="RADICAL_SAM"/>
    <property type="match status" value="1"/>
</dbReference>
<organism evidence="14">
    <name type="scientific">Herbaspirillum huttiense subsp. nephrolepidis</name>
    <dbReference type="NCBI Taxonomy" id="3075126"/>
    <lineage>
        <taxon>Bacteria</taxon>
        <taxon>Pseudomonadati</taxon>
        <taxon>Pseudomonadota</taxon>
        <taxon>Betaproteobacteria</taxon>
        <taxon>Burkholderiales</taxon>
        <taxon>Oxalobacteraceae</taxon>
        <taxon>Herbaspirillum</taxon>
    </lineage>
</organism>
<evidence type="ECO:0000256" key="9">
    <source>
        <dbReference type="ARBA" id="ARBA00022723"/>
    </source>
</evidence>
<comment type="caution">
    <text evidence="14">The sequence shown here is derived from an EMBL/GenBank/DDBJ whole genome shotgun (WGS) entry which is preliminary data.</text>
</comment>
<evidence type="ECO:0000313" key="14">
    <source>
        <dbReference type="EMBL" id="MDT0340670.1"/>
    </source>
</evidence>
<evidence type="ECO:0000256" key="7">
    <source>
        <dbReference type="ARBA" id="ARBA00022679"/>
    </source>
</evidence>
<evidence type="ECO:0000256" key="8">
    <source>
        <dbReference type="ARBA" id="ARBA00022691"/>
    </source>
</evidence>
<dbReference type="CDD" id="cd01335">
    <property type="entry name" value="Radical_SAM"/>
    <property type="match status" value="1"/>
</dbReference>
<evidence type="ECO:0000256" key="12">
    <source>
        <dbReference type="ARBA" id="ARBA00023157"/>
    </source>
</evidence>
<evidence type="ECO:0000256" key="10">
    <source>
        <dbReference type="ARBA" id="ARBA00023004"/>
    </source>
</evidence>
<accession>A0AAE4GGC5</accession>
<evidence type="ECO:0000256" key="4">
    <source>
        <dbReference type="ARBA" id="ARBA00022485"/>
    </source>
</evidence>
<dbReference type="InterPro" id="IPR013785">
    <property type="entry name" value="Aldolase_TIM"/>
</dbReference>
<keyword evidence="4" id="KW-0004">4Fe-4S</keyword>
<comment type="subcellular location">
    <subcellularLocation>
        <location evidence="2">Cytoplasm</location>
    </subcellularLocation>
</comment>
<keyword evidence="11" id="KW-0411">Iron-sulfur</keyword>
<proteinExistence type="inferred from homology"/>
<keyword evidence="10" id="KW-0408">Iron</keyword>
<evidence type="ECO:0000259" key="13">
    <source>
        <dbReference type="PROSITE" id="PS51918"/>
    </source>
</evidence>
<dbReference type="GO" id="GO:0005737">
    <property type="term" value="C:cytoplasm"/>
    <property type="evidence" value="ECO:0007669"/>
    <property type="project" value="UniProtKB-SubCell"/>
</dbReference>
<evidence type="ECO:0000256" key="5">
    <source>
        <dbReference type="ARBA" id="ARBA00022490"/>
    </source>
</evidence>
<dbReference type="GO" id="GO:0046872">
    <property type="term" value="F:metal ion binding"/>
    <property type="evidence" value="ECO:0007669"/>
    <property type="project" value="UniProtKB-KW"/>
</dbReference>
<keyword evidence="9" id="KW-0479">Metal-binding</keyword>
<feature type="domain" description="Radical SAM core" evidence="13">
    <location>
        <begin position="35"/>
        <end position="269"/>
    </location>
</feature>
<dbReference type="PIRSF" id="PIRSF006004">
    <property type="entry name" value="CHP00048"/>
    <property type="match status" value="1"/>
</dbReference>
<evidence type="ECO:0000256" key="6">
    <source>
        <dbReference type="ARBA" id="ARBA00022603"/>
    </source>
</evidence>
<sequence length="314" mass="35208">MNVKRIDSTDENVSKYVFDFGDAVAEAVLYKYPTYEERTVICCSTQSGCPIGCRFCGAGDNFVRNLAAGEIVAQVEHLFSDRGIDTSKVKKCQIMFMSMGEPLLNFRELEIAIRVLHAKYPTFALLISTSAPRINYGPVHRLSEQIPTVGLQFSVHESTDAARNALVPFKAKLNLAEIAMTGNEWYAATGRQPFFNYCAHENNTSQDDADRLHRLFTPSIWQATISVICERDESVAAANVRQRKLATDFMEKLNAYGYSTRCFDPAGQDDIGGGCGQLWFVQDWMRQHPHLARPSIGRTIPIVHAPRELVEESK</sequence>
<dbReference type="PANTHER" id="PTHR30544:SF5">
    <property type="entry name" value="RADICAL SAM CORE DOMAIN-CONTAINING PROTEIN"/>
    <property type="match status" value="1"/>
</dbReference>
<comment type="cofactor">
    <cofactor evidence="1">
        <name>[4Fe-4S] cluster</name>
        <dbReference type="ChEBI" id="CHEBI:49883"/>
    </cofactor>
</comment>